<organism evidence="2 3">
    <name type="scientific">Marivirga lumbricoides</name>
    <dbReference type="NCBI Taxonomy" id="1046115"/>
    <lineage>
        <taxon>Bacteria</taxon>
        <taxon>Pseudomonadati</taxon>
        <taxon>Bacteroidota</taxon>
        <taxon>Cytophagia</taxon>
        <taxon>Cytophagales</taxon>
        <taxon>Marivirgaceae</taxon>
        <taxon>Marivirga</taxon>
    </lineage>
</organism>
<keyword evidence="1" id="KW-0472">Membrane</keyword>
<keyword evidence="3" id="KW-1185">Reference proteome</keyword>
<feature type="transmembrane region" description="Helical" evidence="1">
    <location>
        <begin position="69"/>
        <end position="94"/>
    </location>
</feature>
<sequence length="165" mass="19328">MKRARQLLKWTTLLFFAIALYATTIGQSISIEFAEGHHKHLFYDIFLQGLPIVILLTLLWTIKKRRRRLVNIGIGILTIVAAIGMFFWSILLMYSFSYGAWVNKAIIYRHKRSPEVTISQQLWNIGVFGYAGERTVKLTPFLELWNRVEHIDTTKIDRSEWDVNK</sequence>
<name>A0ABQ1L7M4_9BACT</name>
<evidence type="ECO:0000313" key="2">
    <source>
        <dbReference type="EMBL" id="GGC20265.1"/>
    </source>
</evidence>
<dbReference type="Proteomes" id="UP000636010">
    <property type="component" value="Unassembled WGS sequence"/>
</dbReference>
<keyword evidence="1" id="KW-1133">Transmembrane helix</keyword>
<comment type="caution">
    <text evidence="2">The sequence shown here is derived from an EMBL/GenBank/DDBJ whole genome shotgun (WGS) entry which is preliminary data.</text>
</comment>
<dbReference type="RefSeq" id="WP_188459914.1">
    <property type="nucleotide sequence ID" value="NZ_BAABHU010000001.1"/>
</dbReference>
<evidence type="ECO:0000313" key="3">
    <source>
        <dbReference type="Proteomes" id="UP000636010"/>
    </source>
</evidence>
<evidence type="ECO:0000256" key="1">
    <source>
        <dbReference type="SAM" id="Phobius"/>
    </source>
</evidence>
<protein>
    <submittedName>
        <fullName evidence="2">Uncharacterized protein</fullName>
    </submittedName>
</protein>
<feature type="transmembrane region" description="Helical" evidence="1">
    <location>
        <begin position="42"/>
        <end position="62"/>
    </location>
</feature>
<reference evidence="3" key="1">
    <citation type="journal article" date="2019" name="Int. J. Syst. Evol. Microbiol.">
        <title>The Global Catalogue of Microorganisms (GCM) 10K type strain sequencing project: providing services to taxonomists for standard genome sequencing and annotation.</title>
        <authorList>
            <consortium name="The Broad Institute Genomics Platform"/>
            <consortium name="The Broad Institute Genome Sequencing Center for Infectious Disease"/>
            <person name="Wu L."/>
            <person name="Ma J."/>
        </authorList>
    </citation>
    <scope>NUCLEOTIDE SEQUENCE [LARGE SCALE GENOMIC DNA]</scope>
    <source>
        <strain evidence="3">CGMCC 1.10832</strain>
    </source>
</reference>
<accession>A0ABQ1L7M4</accession>
<keyword evidence="1" id="KW-0812">Transmembrane</keyword>
<dbReference type="EMBL" id="BMEC01000001">
    <property type="protein sequence ID" value="GGC20265.1"/>
    <property type="molecule type" value="Genomic_DNA"/>
</dbReference>
<gene>
    <name evidence="2" type="ORF">GCM10011506_01730</name>
</gene>
<proteinExistence type="predicted"/>